<evidence type="ECO:0000256" key="1">
    <source>
        <dbReference type="ARBA" id="ARBA00006242"/>
    </source>
</evidence>
<dbReference type="SUPFAM" id="SSF52313">
    <property type="entry name" value="Ribosomal protein S2"/>
    <property type="match status" value="1"/>
</dbReference>
<dbReference type="PANTHER" id="PTHR12534">
    <property type="entry name" value="30S RIBOSOMAL PROTEIN S2 PROKARYOTIC AND ORGANELLAR"/>
    <property type="match status" value="1"/>
</dbReference>
<dbReference type="PRINTS" id="PR00395">
    <property type="entry name" value="RIBOSOMALS2"/>
</dbReference>
<reference evidence="8 9" key="1">
    <citation type="submission" date="2015-05" db="EMBL/GenBank/DDBJ databases">
        <title>Genome sequencing and analysis of members of genus Stenotrophomonas.</title>
        <authorList>
            <person name="Patil P.P."/>
            <person name="Midha S."/>
            <person name="Patil P.B."/>
        </authorList>
    </citation>
    <scope>NUCLEOTIDE SEQUENCE [LARGE SCALE GENOMIC DNA]</scope>
    <source>
        <strain evidence="8 9">DSM 12575</strain>
    </source>
</reference>
<dbReference type="HAMAP" id="MF_00291_B">
    <property type="entry name" value="Ribosomal_uS2_B"/>
    <property type="match status" value="1"/>
</dbReference>
<protein>
    <recommendedName>
        <fullName evidence="4 5">Small ribosomal subunit protein uS2</fullName>
    </recommendedName>
</protein>
<evidence type="ECO:0000313" key="8">
    <source>
        <dbReference type="EMBL" id="KRG59900.1"/>
    </source>
</evidence>
<evidence type="ECO:0000256" key="5">
    <source>
        <dbReference type="HAMAP-Rule" id="MF_00291"/>
    </source>
</evidence>
<proteinExistence type="inferred from homology"/>
<evidence type="ECO:0000256" key="3">
    <source>
        <dbReference type="ARBA" id="ARBA00023274"/>
    </source>
</evidence>
<comment type="caution">
    <text evidence="8">The sequence shown here is derived from an EMBL/GenBank/DDBJ whole genome shotgun (WGS) entry which is preliminary data.</text>
</comment>
<comment type="similarity">
    <text evidence="1 5 6">Belongs to the universal ribosomal protein uS2 family.</text>
</comment>
<dbReference type="PROSITE" id="PS00962">
    <property type="entry name" value="RIBOSOMAL_S2_1"/>
    <property type="match status" value="1"/>
</dbReference>
<sequence length="262" mass="28986">MSQITMRQMLEAGVHFGHQTRYWNPKMAPYIFGARGKIHIINLEKTVPLFNDAMNFISSVAQKRGTILFLGTKRSARDAIKEEAERCGMPFMNQRWLGGTLTNFRTVKQSVARLKELEAGETDGTFERLVKHEVLGLRRERDKLEASLGGIKDMNRLPDAIFVIDIGHEDIAIKEAKKLGIPVIAVVDTNYNPELVDYAIPGNDDAIRAVQLYARAAADAVLEGKAAAPNAASVREEEFAEGAEGEAKPARKPRAKKAEAAE</sequence>
<dbReference type="RefSeq" id="WP_055764512.1">
    <property type="nucleotide sequence ID" value="NZ_JAFKME010000005.1"/>
</dbReference>
<evidence type="ECO:0000256" key="7">
    <source>
        <dbReference type="SAM" id="MobiDB-lite"/>
    </source>
</evidence>
<evidence type="ECO:0000313" key="9">
    <source>
        <dbReference type="Proteomes" id="UP000050902"/>
    </source>
</evidence>
<evidence type="ECO:0000256" key="4">
    <source>
        <dbReference type="ARBA" id="ARBA00035256"/>
    </source>
</evidence>
<dbReference type="InterPro" id="IPR023591">
    <property type="entry name" value="Ribosomal_uS2_flav_dom_sf"/>
</dbReference>
<dbReference type="CDD" id="cd01425">
    <property type="entry name" value="RPS2"/>
    <property type="match status" value="1"/>
</dbReference>
<dbReference type="Proteomes" id="UP000050902">
    <property type="component" value="Unassembled WGS sequence"/>
</dbReference>
<dbReference type="Gene3D" id="1.10.287.610">
    <property type="entry name" value="Helix hairpin bin"/>
    <property type="match status" value="1"/>
</dbReference>
<dbReference type="InterPro" id="IPR018130">
    <property type="entry name" value="Ribosomal_uS2_CS"/>
</dbReference>
<dbReference type="EMBL" id="LDJG01000004">
    <property type="protein sequence ID" value="KRG59900.1"/>
    <property type="molecule type" value="Genomic_DNA"/>
</dbReference>
<dbReference type="GO" id="GO:0005840">
    <property type="term" value="C:ribosome"/>
    <property type="evidence" value="ECO:0007669"/>
    <property type="project" value="UniProtKB-KW"/>
</dbReference>
<keyword evidence="3 5" id="KW-0687">Ribonucleoprotein</keyword>
<keyword evidence="9" id="KW-1185">Reference proteome</keyword>
<name>A0ABR5NMW7_9GAMM</name>
<accession>A0ABR5NMW7</accession>
<dbReference type="PANTHER" id="PTHR12534:SF0">
    <property type="entry name" value="SMALL RIBOSOMAL SUBUNIT PROTEIN US2M"/>
    <property type="match status" value="1"/>
</dbReference>
<dbReference type="InterPro" id="IPR001865">
    <property type="entry name" value="Ribosomal_uS2"/>
</dbReference>
<gene>
    <name evidence="5" type="primary">rpsB</name>
    <name evidence="8" type="ORF">ABB22_03370</name>
</gene>
<evidence type="ECO:0000256" key="6">
    <source>
        <dbReference type="RuleBase" id="RU003631"/>
    </source>
</evidence>
<dbReference type="NCBIfam" id="TIGR01011">
    <property type="entry name" value="rpsB_bact"/>
    <property type="match status" value="1"/>
</dbReference>
<evidence type="ECO:0000256" key="2">
    <source>
        <dbReference type="ARBA" id="ARBA00022980"/>
    </source>
</evidence>
<dbReference type="Pfam" id="PF00318">
    <property type="entry name" value="Ribosomal_S2"/>
    <property type="match status" value="1"/>
</dbReference>
<dbReference type="InterPro" id="IPR005706">
    <property type="entry name" value="Ribosomal_uS2_bac/mit/plastid"/>
</dbReference>
<keyword evidence="2 5" id="KW-0689">Ribosomal protein</keyword>
<feature type="region of interest" description="Disordered" evidence="7">
    <location>
        <begin position="233"/>
        <end position="262"/>
    </location>
</feature>
<dbReference type="Gene3D" id="3.40.50.10490">
    <property type="entry name" value="Glucose-6-phosphate isomerase like protein, domain 1"/>
    <property type="match status" value="1"/>
</dbReference>
<organism evidence="8 9">
    <name type="scientific">Stenotrophomonas nitritireducens</name>
    <dbReference type="NCBI Taxonomy" id="83617"/>
    <lineage>
        <taxon>Bacteria</taxon>
        <taxon>Pseudomonadati</taxon>
        <taxon>Pseudomonadota</taxon>
        <taxon>Gammaproteobacteria</taxon>
        <taxon>Lysobacterales</taxon>
        <taxon>Lysobacteraceae</taxon>
        <taxon>Stenotrophomonas</taxon>
    </lineage>
</organism>
<dbReference type="PROSITE" id="PS00963">
    <property type="entry name" value="RIBOSOMAL_S2_2"/>
    <property type="match status" value="1"/>
</dbReference>